<feature type="transmembrane region" description="Helical" evidence="1">
    <location>
        <begin position="239"/>
        <end position="260"/>
    </location>
</feature>
<evidence type="ECO:0000256" key="1">
    <source>
        <dbReference type="SAM" id="Phobius"/>
    </source>
</evidence>
<dbReference type="AlphaFoldDB" id="A0A8X7BWX7"/>
<proteinExistence type="predicted"/>
<gene>
    <name evidence="2" type="primary">AVEN_187591_1</name>
    <name evidence="2" type="ORF">TNIN_177961</name>
</gene>
<keyword evidence="1" id="KW-0472">Membrane</keyword>
<organism evidence="2 3">
    <name type="scientific">Trichonephila inaurata madagascariensis</name>
    <dbReference type="NCBI Taxonomy" id="2747483"/>
    <lineage>
        <taxon>Eukaryota</taxon>
        <taxon>Metazoa</taxon>
        <taxon>Ecdysozoa</taxon>
        <taxon>Arthropoda</taxon>
        <taxon>Chelicerata</taxon>
        <taxon>Arachnida</taxon>
        <taxon>Araneae</taxon>
        <taxon>Araneomorphae</taxon>
        <taxon>Entelegynae</taxon>
        <taxon>Araneoidea</taxon>
        <taxon>Nephilidae</taxon>
        <taxon>Trichonephila</taxon>
        <taxon>Trichonephila inaurata</taxon>
    </lineage>
</organism>
<feature type="transmembrane region" description="Helical" evidence="1">
    <location>
        <begin position="121"/>
        <end position="141"/>
    </location>
</feature>
<name>A0A8X7BWX7_9ARAC</name>
<dbReference type="OrthoDB" id="10434804at2759"/>
<comment type="caution">
    <text evidence="2">The sequence shown here is derived from an EMBL/GenBank/DDBJ whole genome shotgun (WGS) entry which is preliminary data.</text>
</comment>
<reference evidence="2" key="1">
    <citation type="submission" date="2020-08" db="EMBL/GenBank/DDBJ databases">
        <title>Multicomponent nature underlies the extraordinary mechanical properties of spider dragline silk.</title>
        <authorList>
            <person name="Kono N."/>
            <person name="Nakamura H."/>
            <person name="Mori M."/>
            <person name="Yoshida Y."/>
            <person name="Ohtoshi R."/>
            <person name="Malay A.D."/>
            <person name="Moran D.A.P."/>
            <person name="Tomita M."/>
            <person name="Numata K."/>
            <person name="Arakawa K."/>
        </authorList>
    </citation>
    <scope>NUCLEOTIDE SEQUENCE</scope>
</reference>
<feature type="transmembrane region" description="Helical" evidence="1">
    <location>
        <begin position="48"/>
        <end position="67"/>
    </location>
</feature>
<feature type="transmembrane region" description="Helical" evidence="1">
    <location>
        <begin position="73"/>
        <end position="91"/>
    </location>
</feature>
<dbReference type="Proteomes" id="UP000886998">
    <property type="component" value="Unassembled WGS sequence"/>
</dbReference>
<keyword evidence="3" id="KW-1185">Reference proteome</keyword>
<keyword evidence="1" id="KW-1133">Transmembrane helix</keyword>
<accession>A0A8X7BWX7</accession>
<feature type="transmembrane region" description="Helical" evidence="1">
    <location>
        <begin position="280"/>
        <end position="299"/>
    </location>
</feature>
<evidence type="ECO:0000313" key="2">
    <source>
        <dbReference type="EMBL" id="GFY48091.1"/>
    </source>
</evidence>
<sequence>MFEETSQQFNAWKIVSRTLMIFGINNLKSEKYQDKNYIFEKFFKGIRALWSIVIFSYLLMFACCGITESKICLVHVADMSLVNILWLAVCWKFQPIAKYMKETFSFLKSYQENHYQFKIKFLIFFTLIWVNVVYNEIRLIAVPGMLNRLKNIVSLGLYQSDQSDWPSSAEWLFSVGILAGCFFHHVFPSLATMIGCLVLHRNYCLISCWQDKIQGFFEELRDRTFRTEFQKTIDHVKRANLLISPLLFILISYWLTAIFYNSTKLMYTAIFEDITSYLSVVFNTTSYSMQFVILLALASKIPMAVCEIKRTVLRTSNARDYVFIDSARSGDISLFISMLDSFKEEVTVAPFEILTLKKGIILVSLGVVVTYELLLLQILEK</sequence>
<evidence type="ECO:0000313" key="3">
    <source>
        <dbReference type="Proteomes" id="UP000886998"/>
    </source>
</evidence>
<protein>
    <recommendedName>
        <fullName evidence="4">Gustatory receptor</fullName>
    </recommendedName>
</protein>
<dbReference type="EMBL" id="BMAV01006310">
    <property type="protein sequence ID" value="GFY48091.1"/>
    <property type="molecule type" value="Genomic_DNA"/>
</dbReference>
<keyword evidence="1" id="KW-0812">Transmembrane</keyword>
<evidence type="ECO:0008006" key="4">
    <source>
        <dbReference type="Google" id="ProtNLM"/>
    </source>
</evidence>
<feature type="transmembrane region" description="Helical" evidence="1">
    <location>
        <begin position="171"/>
        <end position="199"/>
    </location>
</feature>
<feature type="transmembrane region" description="Helical" evidence="1">
    <location>
        <begin position="360"/>
        <end position="379"/>
    </location>
</feature>